<gene>
    <name evidence="1" type="ORF">CSSPTR1EN2_LOCUS2365</name>
</gene>
<proteinExistence type="predicted"/>
<organism evidence="1 2">
    <name type="scientific">Sphagnum troendelagicum</name>
    <dbReference type="NCBI Taxonomy" id="128251"/>
    <lineage>
        <taxon>Eukaryota</taxon>
        <taxon>Viridiplantae</taxon>
        <taxon>Streptophyta</taxon>
        <taxon>Embryophyta</taxon>
        <taxon>Bryophyta</taxon>
        <taxon>Sphagnophytina</taxon>
        <taxon>Sphagnopsida</taxon>
        <taxon>Sphagnales</taxon>
        <taxon>Sphagnaceae</taxon>
        <taxon>Sphagnum</taxon>
    </lineage>
</organism>
<keyword evidence="2" id="KW-1185">Reference proteome</keyword>
<reference evidence="1" key="1">
    <citation type="submission" date="2024-02" db="EMBL/GenBank/DDBJ databases">
        <authorList>
            <consortium name="ELIXIR-Norway"/>
            <consortium name="Elixir Norway"/>
        </authorList>
    </citation>
    <scope>NUCLEOTIDE SEQUENCE</scope>
</reference>
<evidence type="ECO:0000313" key="2">
    <source>
        <dbReference type="Proteomes" id="UP001497512"/>
    </source>
</evidence>
<sequence length="87" mass="9500">MLSLSSRAQENVVPFVITQYASRWVAGAAAEQAFLGGRCPADRELFDVPSLVVANMLPLSLWKTAQGHPILIFLCLLLSNCQKLILS</sequence>
<name>A0ABP0TDV6_9BRYO</name>
<protein>
    <submittedName>
        <fullName evidence="1">Uncharacterized protein</fullName>
    </submittedName>
</protein>
<evidence type="ECO:0000313" key="1">
    <source>
        <dbReference type="EMBL" id="CAK9194116.1"/>
    </source>
</evidence>
<dbReference type="EMBL" id="OZ019902">
    <property type="protein sequence ID" value="CAK9194116.1"/>
    <property type="molecule type" value="Genomic_DNA"/>
</dbReference>
<accession>A0ABP0TDV6</accession>
<dbReference type="Proteomes" id="UP001497512">
    <property type="component" value="Chromosome 10"/>
</dbReference>